<accession>A0A1F6AIG9</accession>
<evidence type="ECO:0000313" key="2">
    <source>
        <dbReference type="Proteomes" id="UP000178759"/>
    </source>
</evidence>
<dbReference type="AlphaFoldDB" id="A0A1F6AIG9"/>
<reference evidence="1 2" key="1">
    <citation type="journal article" date="2016" name="Nat. Commun.">
        <title>Thousands of microbial genomes shed light on interconnected biogeochemical processes in an aquifer system.</title>
        <authorList>
            <person name="Anantharaman K."/>
            <person name="Brown C.T."/>
            <person name="Hug L.A."/>
            <person name="Sharon I."/>
            <person name="Castelle C.J."/>
            <person name="Probst A.J."/>
            <person name="Thomas B.C."/>
            <person name="Singh A."/>
            <person name="Wilkins M.J."/>
            <person name="Karaoz U."/>
            <person name="Brodie E.L."/>
            <person name="Williams K.H."/>
            <person name="Hubbard S.S."/>
            <person name="Banfield J.F."/>
        </authorList>
    </citation>
    <scope>NUCLEOTIDE SEQUENCE [LARGE SCALE GENOMIC DNA]</scope>
</reference>
<comment type="caution">
    <text evidence="1">The sequence shown here is derived from an EMBL/GenBank/DDBJ whole genome shotgun (WGS) entry which is preliminary data.</text>
</comment>
<organism evidence="1 2">
    <name type="scientific">Candidatus Gottesmanbacteria bacterium RIFCSPLOWO2_01_FULL_43_11b</name>
    <dbReference type="NCBI Taxonomy" id="1798392"/>
    <lineage>
        <taxon>Bacteria</taxon>
        <taxon>Candidatus Gottesmaniibacteriota</taxon>
    </lineage>
</organism>
<dbReference type="STRING" id="1798392.A3A79_03425"/>
<gene>
    <name evidence="1" type="ORF">A3A79_03425</name>
</gene>
<sequence>MQLVRTTLRLRKDLKKALERLTVEHDTSLQRIFHEALEMYVAGKTKRKAKRIVFHTHDLGEPLDNLTRADFYPGPHVS</sequence>
<evidence type="ECO:0000313" key="1">
    <source>
        <dbReference type="EMBL" id="OGG24213.1"/>
    </source>
</evidence>
<protein>
    <submittedName>
        <fullName evidence="1">Uncharacterized protein</fullName>
    </submittedName>
</protein>
<dbReference type="EMBL" id="MFJV01000001">
    <property type="protein sequence ID" value="OGG24213.1"/>
    <property type="molecule type" value="Genomic_DNA"/>
</dbReference>
<proteinExistence type="predicted"/>
<dbReference type="Proteomes" id="UP000178759">
    <property type="component" value="Unassembled WGS sequence"/>
</dbReference>
<name>A0A1F6AIG9_9BACT</name>